<dbReference type="EMBL" id="MHSK01000003">
    <property type="protein sequence ID" value="OHA42921.1"/>
    <property type="molecule type" value="Genomic_DNA"/>
</dbReference>
<reference evidence="4 5" key="1">
    <citation type="journal article" date="2016" name="Nat. Commun.">
        <title>Thousands of microbial genomes shed light on interconnected biogeochemical processes in an aquifer system.</title>
        <authorList>
            <person name="Anantharaman K."/>
            <person name="Brown C.T."/>
            <person name="Hug L.A."/>
            <person name="Sharon I."/>
            <person name="Castelle C.J."/>
            <person name="Probst A.J."/>
            <person name="Thomas B.C."/>
            <person name="Singh A."/>
            <person name="Wilkins M.J."/>
            <person name="Karaoz U."/>
            <person name="Brodie E.L."/>
            <person name="Williams K.H."/>
            <person name="Hubbard S.S."/>
            <person name="Banfield J.F."/>
        </authorList>
    </citation>
    <scope>NUCLEOTIDE SEQUENCE [LARGE SCALE GENOMIC DNA]</scope>
</reference>
<dbReference type="Pfam" id="PF01522">
    <property type="entry name" value="Polysacc_deac_1"/>
    <property type="match status" value="1"/>
</dbReference>
<dbReference type="Proteomes" id="UP000177269">
    <property type="component" value="Unassembled WGS sequence"/>
</dbReference>
<dbReference type="CDD" id="cd10967">
    <property type="entry name" value="CE4_GLA_like_6s"/>
    <property type="match status" value="1"/>
</dbReference>
<evidence type="ECO:0000259" key="3">
    <source>
        <dbReference type="PROSITE" id="PS51677"/>
    </source>
</evidence>
<dbReference type="GO" id="GO:0005975">
    <property type="term" value="P:carbohydrate metabolic process"/>
    <property type="evidence" value="ECO:0007669"/>
    <property type="project" value="InterPro"/>
</dbReference>
<comment type="caution">
    <text evidence="4">The sequence shown here is derived from an EMBL/GenBank/DDBJ whole genome shotgun (WGS) entry which is preliminary data.</text>
</comment>
<dbReference type="InterPro" id="IPR011330">
    <property type="entry name" value="Glyco_hydro/deAcase_b/a-brl"/>
</dbReference>
<evidence type="ECO:0000256" key="2">
    <source>
        <dbReference type="ARBA" id="ARBA00022729"/>
    </source>
</evidence>
<dbReference type="InterPro" id="IPR002509">
    <property type="entry name" value="NODB_dom"/>
</dbReference>
<dbReference type="GO" id="GO:0005576">
    <property type="term" value="C:extracellular region"/>
    <property type="evidence" value="ECO:0007669"/>
    <property type="project" value="UniProtKB-SubCell"/>
</dbReference>
<dbReference type="PANTHER" id="PTHR34216">
    <property type="match status" value="1"/>
</dbReference>
<proteinExistence type="predicted"/>
<protein>
    <recommendedName>
        <fullName evidence="3">NodB homology domain-containing protein</fullName>
    </recommendedName>
</protein>
<organism evidence="4 5">
    <name type="scientific">Candidatus Taylorbacteria bacterium RIFCSPLOWO2_12_FULL_43_20</name>
    <dbReference type="NCBI Taxonomy" id="1802332"/>
    <lineage>
        <taxon>Bacteria</taxon>
        <taxon>Candidatus Tayloriibacteriota</taxon>
    </lineage>
</organism>
<dbReference type="Gene3D" id="3.20.20.370">
    <property type="entry name" value="Glycoside hydrolase/deacetylase"/>
    <property type="match status" value="1"/>
</dbReference>
<evidence type="ECO:0000313" key="5">
    <source>
        <dbReference type="Proteomes" id="UP000177269"/>
    </source>
</evidence>
<dbReference type="PROSITE" id="PS51677">
    <property type="entry name" value="NODB"/>
    <property type="match status" value="1"/>
</dbReference>
<comment type="subcellular location">
    <subcellularLocation>
        <location evidence="1">Secreted</location>
    </subcellularLocation>
</comment>
<evidence type="ECO:0000256" key="1">
    <source>
        <dbReference type="ARBA" id="ARBA00004613"/>
    </source>
</evidence>
<dbReference type="PANTHER" id="PTHR34216:SF3">
    <property type="entry name" value="POLY-BETA-1,6-N-ACETYL-D-GLUCOSAMINE N-DEACETYLASE"/>
    <property type="match status" value="1"/>
</dbReference>
<dbReference type="InterPro" id="IPR051398">
    <property type="entry name" value="Polysacch_Deacetylase"/>
</dbReference>
<dbReference type="SUPFAM" id="SSF88713">
    <property type="entry name" value="Glycoside hydrolase/deacetylase"/>
    <property type="match status" value="1"/>
</dbReference>
<feature type="domain" description="NodB homology" evidence="3">
    <location>
        <begin position="1"/>
        <end position="247"/>
    </location>
</feature>
<dbReference type="AlphaFoldDB" id="A0A1G2P5R6"/>
<dbReference type="GO" id="GO:0016810">
    <property type="term" value="F:hydrolase activity, acting on carbon-nitrogen (but not peptide) bonds"/>
    <property type="evidence" value="ECO:0007669"/>
    <property type="project" value="InterPro"/>
</dbReference>
<name>A0A1G2P5R6_9BACT</name>
<keyword evidence="2" id="KW-0732">Signal</keyword>
<accession>A0A1G2P5R6</accession>
<gene>
    <name evidence="4" type="ORF">A3G52_02285</name>
</gene>
<sequence>MLYFTTSWDDGDVLDLKLSQMLDRYNVKGTFYITQNYRGERLSEKEISHLALHHEVGAHTLTHPDLRRISKEEKKKEICGSKDWLEKILNKEVLMFCYPFGYYDSETIEVVKECGFRGARITGSNHFDSETDAFQMPTTLQVYPFPFRKKNDDTYYWRYLLQPWRERSGQLHELGLSYLSITSWGKAARKILELSASHDIVFHLWGHSWEIEKYGMWQELEELLKSVDSIEMRSYCTNGELLNLYNK</sequence>
<evidence type="ECO:0000313" key="4">
    <source>
        <dbReference type="EMBL" id="OHA42921.1"/>
    </source>
</evidence>